<keyword evidence="2 7" id="KW-0813">Transport</keyword>
<evidence type="ECO:0000256" key="3">
    <source>
        <dbReference type="ARBA" id="ARBA00022475"/>
    </source>
</evidence>
<dbReference type="Pfam" id="PF00528">
    <property type="entry name" value="BPD_transp_1"/>
    <property type="match status" value="1"/>
</dbReference>
<evidence type="ECO:0000256" key="7">
    <source>
        <dbReference type="RuleBase" id="RU363032"/>
    </source>
</evidence>
<dbReference type="Proteomes" id="UP001629745">
    <property type="component" value="Unassembled WGS sequence"/>
</dbReference>
<evidence type="ECO:0000313" key="9">
    <source>
        <dbReference type="EMBL" id="MFM1722777.1"/>
    </source>
</evidence>
<evidence type="ECO:0000313" key="10">
    <source>
        <dbReference type="Proteomes" id="UP001629745"/>
    </source>
</evidence>
<dbReference type="CDD" id="cd06261">
    <property type="entry name" value="TM_PBP2"/>
    <property type="match status" value="1"/>
</dbReference>
<keyword evidence="5 7" id="KW-1133">Transmembrane helix</keyword>
<sequence length="368" mass="39109">MSETKMDDIDMPAFTGRVLDDAGAEELANAKDLAERRNLYRIGTILTAVGVVCAGLGVLPMLVMGARVAIFVVGLIALYMGVRRLGLARFGSDFDLTFILSCAWLTVLILAAILAPLLPLAEHEDTTKTLAAKSYASPSLFSSHPLGTNNFGLDMLARSIYGARSSLIVAVAAVAIGILIGGAIGILAGYFGGWVDRIVGILTNSLLAVPALILLIALASVLQPNLRNVSFALAVLAIPSMVRIARANTLVFSQREFVLAARAMGATRWRVMLREIAPNVALPLLSLGMVMISVMIVAEASLSFLGLGIQPPSPTWGNMISEGQGNVFEQHPYIVLVPGVFLFLTVFAFNMVGEKAQKKTGGTREVKL</sequence>
<keyword evidence="6 7" id="KW-0472">Membrane</keyword>
<feature type="domain" description="ABC transmembrane type-1" evidence="8">
    <location>
        <begin position="163"/>
        <end position="353"/>
    </location>
</feature>
<feature type="transmembrane region" description="Helical" evidence="7">
    <location>
        <begin position="39"/>
        <end position="58"/>
    </location>
</feature>
<dbReference type="InterPro" id="IPR050366">
    <property type="entry name" value="BP-dependent_transpt_permease"/>
</dbReference>
<organism evidence="9 10">
    <name type="scientific">Rhodococcus parequi</name>
    <dbReference type="NCBI Taxonomy" id="3137122"/>
    <lineage>
        <taxon>Bacteria</taxon>
        <taxon>Bacillati</taxon>
        <taxon>Actinomycetota</taxon>
        <taxon>Actinomycetes</taxon>
        <taxon>Mycobacteriales</taxon>
        <taxon>Nocardiaceae</taxon>
        <taxon>Rhodococcus</taxon>
    </lineage>
</organism>
<comment type="caution">
    <text evidence="9">The sequence shown here is derived from an EMBL/GenBank/DDBJ whole genome shotgun (WGS) entry which is preliminary data.</text>
</comment>
<reference evidence="9 10" key="1">
    <citation type="submission" date="2023-11" db="EMBL/GenBank/DDBJ databases">
        <authorList>
            <person name="Val-Calvo J."/>
            <person name="Scortti M."/>
            <person name="Vazquez-Boland J."/>
        </authorList>
    </citation>
    <scope>NUCLEOTIDE SEQUENCE [LARGE SCALE GENOMIC DNA]</scope>
    <source>
        <strain evidence="9 10">PAM 2766</strain>
    </source>
</reference>
<proteinExistence type="inferred from homology"/>
<feature type="transmembrane region" description="Helical" evidence="7">
    <location>
        <begin position="198"/>
        <end position="222"/>
    </location>
</feature>
<dbReference type="SUPFAM" id="SSF161098">
    <property type="entry name" value="MetI-like"/>
    <property type="match status" value="1"/>
</dbReference>
<dbReference type="Gene3D" id="1.10.3720.10">
    <property type="entry name" value="MetI-like"/>
    <property type="match status" value="1"/>
</dbReference>
<feature type="transmembrane region" description="Helical" evidence="7">
    <location>
        <begin position="94"/>
        <end position="118"/>
    </location>
</feature>
<evidence type="ECO:0000256" key="4">
    <source>
        <dbReference type="ARBA" id="ARBA00022692"/>
    </source>
</evidence>
<evidence type="ECO:0000256" key="5">
    <source>
        <dbReference type="ARBA" id="ARBA00022989"/>
    </source>
</evidence>
<evidence type="ECO:0000256" key="6">
    <source>
        <dbReference type="ARBA" id="ARBA00023136"/>
    </source>
</evidence>
<comment type="subcellular location">
    <subcellularLocation>
        <location evidence="1 7">Cell membrane</location>
        <topology evidence="1 7">Multi-pass membrane protein</topology>
    </subcellularLocation>
</comment>
<dbReference type="PANTHER" id="PTHR43386">
    <property type="entry name" value="OLIGOPEPTIDE TRANSPORT SYSTEM PERMEASE PROTEIN APPC"/>
    <property type="match status" value="1"/>
</dbReference>
<evidence type="ECO:0000256" key="1">
    <source>
        <dbReference type="ARBA" id="ARBA00004651"/>
    </source>
</evidence>
<comment type="similarity">
    <text evidence="7">Belongs to the binding-protein-dependent transport system permease family.</text>
</comment>
<evidence type="ECO:0000259" key="8">
    <source>
        <dbReference type="PROSITE" id="PS50928"/>
    </source>
</evidence>
<feature type="transmembrane region" description="Helical" evidence="7">
    <location>
        <begin position="228"/>
        <end position="245"/>
    </location>
</feature>
<protein>
    <submittedName>
        <fullName evidence="9">ABC transporter permease</fullName>
    </submittedName>
</protein>
<evidence type="ECO:0000256" key="2">
    <source>
        <dbReference type="ARBA" id="ARBA00022448"/>
    </source>
</evidence>
<keyword evidence="10" id="KW-1185">Reference proteome</keyword>
<dbReference type="PROSITE" id="PS50928">
    <property type="entry name" value="ABC_TM1"/>
    <property type="match status" value="1"/>
</dbReference>
<name>A0ABW9FC53_9NOCA</name>
<keyword evidence="3" id="KW-1003">Cell membrane</keyword>
<dbReference type="PANTHER" id="PTHR43386:SF1">
    <property type="entry name" value="D,D-DIPEPTIDE TRANSPORT SYSTEM PERMEASE PROTEIN DDPC-RELATED"/>
    <property type="match status" value="1"/>
</dbReference>
<feature type="transmembrane region" description="Helical" evidence="7">
    <location>
        <begin position="333"/>
        <end position="352"/>
    </location>
</feature>
<feature type="transmembrane region" description="Helical" evidence="7">
    <location>
        <begin position="64"/>
        <end position="82"/>
    </location>
</feature>
<feature type="transmembrane region" description="Helical" evidence="7">
    <location>
        <begin position="280"/>
        <end position="309"/>
    </location>
</feature>
<dbReference type="RefSeq" id="WP_420163358.1">
    <property type="nucleotide sequence ID" value="NZ_JBDLNV010000002.1"/>
</dbReference>
<dbReference type="EMBL" id="JBDLNV010000002">
    <property type="protein sequence ID" value="MFM1722777.1"/>
    <property type="molecule type" value="Genomic_DNA"/>
</dbReference>
<dbReference type="InterPro" id="IPR000515">
    <property type="entry name" value="MetI-like"/>
</dbReference>
<accession>A0ABW9FC53</accession>
<keyword evidence="4 7" id="KW-0812">Transmembrane</keyword>
<dbReference type="InterPro" id="IPR035906">
    <property type="entry name" value="MetI-like_sf"/>
</dbReference>
<gene>
    <name evidence="9" type="ORF">ABEU20_001336</name>
</gene>
<feature type="transmembrane region" description="Helical" evidence="7">
    <location>
        <begin position="167"/>
        <end position="191"/>
    </location>
</feature>